<accession>A0AAE0BET4</accession>
<keyword evidence="1" id="KW-0479">Metal-binding</keyword>
<evidence type="ECO:0000256" key="1">
    <source>
        <dbReference type="PROSITE-ProRule" id="PRU00175"/>
    </source>
</evidence>
<dbReference type="InterPro" id="IPR001841">
    <property type="entry name" value="Znf_RING"/>
</dbReference>
<keyword evidence="1" id="KW-0862">Zinc</keyword>
<dbReference type="AlphaFoldDB" id="A0AAE0BET4"/>
<dbReference type="EMBL" id="LGRX02035483">
    <property type="protein sequence ID" value="KAK3234560.1"/>
    <property type="molecule type" value="Genomic_DNA"/>
</dbReference>
<dbReference type="Proteomes" id="UP001190700">
    <property type="component" value="Unassembled WGS sequence"/>
</dbReference>
<name>A0AAE0BET4_9CHLO</name>
<dbReference type="PROSITE" id="PS50089">
    <property type="entry name" value="ZF_RING_2"/>
    <property type="match status" value="1"/>
</dbReference>
<dbReference type="InterPro" id="IPR013083">
    <property type="entry name" value="Znf_RING/FYVE/PHD"/>
</dbReference>
<dbReference type="GO" id="GO:0008270">
    <property type="term" value="F:zinc ion binding"/>
    <property type="evidence" value="ECO:0007669"/>
    <property type="project" value="UniProtKB-KW"/>
</dbReference>
<organism evidence="3 4">
    <name type="scientific">Cymbomonas tetramitiformis</name>
    <dbReference type="NCBI Taxonomy" id="36881"/>
    <lineage>
        <taxon>Eukaryota</taxon>
        <taxon>Viridiplantae</taxon>
        <taxon>Chlorophyta</taxon>
        <taxon>Pyramimonadophyceae</taxon>
        <taxon>Pyramimonadales</taxon>
        <taxon>Pyramimonadaceae</taxon>
        <taxon>Cymbomonas</taxon>
    </lineage>
</organism>
<protein>
    <recommendedName>
        <fullName evidence="2">RING-type domain-containing protein</fullName>
    </recommendedName>
</protein>
<comment type="caution">
    <text evidence="3">The sequence shown here is derived from an EMBL/GenBank/DDBJ whole genome shotgun (WGS) entry which is preliminary data.</text>
</comment>
<dbReference type="SUPFAM" id="SSF57850">
    <property type="entry name" value="RING/U-box"/>
    <property type="match status" value="1"/>
</dbReference>
<keyword evidence="4" id="KW-1185">Reference proteome</keyword>
<evidence type="ECO:0000313" key="3">
    <source>
        <dbReference type="EMBL" id="KAK3234560.1"/>
    </source>
</evidence>
<keyword evidence="1" id="KW-0863">Zinc-finger</keyword>
<gene>
    <name evidence="3" type="ORF">CYMTET_55111</name>
</gene>
<sequence length="498" mass="56766">MTEQEMLQPYQQKAAEDLANALSEGGNQFLFGPKEAWSRWSERFGQRMSAYVEMCGAEECRASLLNQFDTRLSDQVMHGSDSAAVCLERRFSACRCRACCKARVKEAVLLLTYPVCFEKDHHQIDSSDGGSCDEAFTGHLRSTLAEGYVWDDRVPVTRGSLYSVLVSNVEGDPKCDHGKAAMRLVLGMHFYYLATLFCFDDALVFEKTRAYSVSLICNMYIMCVKLKIYVNQQLQRKGCDTGNRMDVMSKQLKRFEQLFGEIFTFEQRKFITTVMLVDVREKTLNKDYKENFVASDWVFYGTKQEGAAHIGSILKGEGRTCFHLSAHSARSQNQLTLPSTSEKLWMRLLYDMTLIACDNITRLRLDEGVRGPFSGIFEEFMFVSPETDFRCLYDKSVLLTDMPAHSDTKCPICLEDIHTEQEYSNNGVSRSFYTHSSKATVVCKACSASFHRECISHVTIKQTRKQLQTCPCCRSSGVGDKRWYESCSKTNLYDHFKG</sequence>
<feature type="domain" description="RING-type" evidence="2">
    <location>
        <begin position="410"/>
        <end position="474"/>
    </location>
</feature>
<evidence type="ECO:0000259" key="2">
    <source>
        <dbReference type="PROSITE" id="PS50089"/>
    </source>
</evidence>
<evidence type="ECO:0000313" key="4">
    <source>
        <dbReference type="Proteomes" id="UP001190700"/>
    </source>
</evidence>
<proteinExistence type="predicted"/>
<reference evidence="3 4" key="1">
    <citation type="journal article" date="2015" name="Genome Biol. Evol.">
        <title>Comparative Genomics of a Bacterivorous Green Alga Reveals Evolutionary Causalities and Consequences of Phago-Mixotrophic Mode of Nutrition.</title>
        <authorList>
            <person name="Burns J.A."/>
            <person name="Paasch A."/>
            <person name="Narechania A."/>
            <person name="Kim E."/>
        </authorList>
    </citation>
    <scope>NUCLEOTIDE SEQUENCE [LARGE SCALE GENOMIC DNA]</scope>
    <source>
        <strain evidence="3 4">PLY_AMNH</strain>
    </source>
</reference>
<dbReference type="Gene3D" id="3.30.40.10">
    <property type="entry name" value="Zinc/RING finger domain, C3HC4 (zinc finger)"/>
    <property type="match status" value="1"/>
</dbReference>